<name>A0A7D5QBK0_9EURY</name>
<dbReference type="KEGG" id="halu:HUG12_09020"/>
<evidence type="ECO:0000259" key="3">
    <source>
        <dbReference type="Pfam" id="PF22725"/>
    </source>
</evidence>
<organism evidence="4 5">
    <name type="scientific">Halorarum salinum</name>
    <dbReference type="NCBI Taxonomy" id="2743089"/>
    <lineage>
        <taxon>Archaea</taxon>
        <taxon>Methanobacteriati</taxon>
        <taxon>Methanobacteriota</taxon>
        <taxon>Stenosarchaea group</taxon>
        <taxon>Halobacteria</taxon>
        <taxon>Halobacteriales</taxon>
        <taxon>Haloferacaceae</taxon>
        <taxon>Halorarum</taxon>
    </lineage>
</organism>
<dbReference type="SUPFAM" id="SSF51735">
    <property type="entry name" value="NAD(P)-binding Rossmann-fold domains"/>
    <property type="match status" value="1"/>
</dbReference>
<dbReference type="Gene3D" id="3.40.50.720">
    <property type="entry name" value="NAD(P)-binding Rossmann-like Domain"/>
    <property type="match status" value="1"/>
</dbReference>
<keyword evidence="5" id="KW-1185">Reference proteome</keyword>
<evidence type="ECO:0000256" key="1">
    <source>
        <dbReference type="ARBA" id="ARBA00023002"/>
    </source>
</evidence>
<dbReference type="InterPro" id="IPR000683">
    <property type="entry name" value="Gfo/Idh/MocA-like_OxRdtase_N"/>
</dbReference>
<feature type="domain" description="Gfo/Idh/MocA-like oxidoreductase N-terminal" evidence="2">
    <location>
        <begin position="5"/>
        <end position="123"/>
    </location>
</feature>
<dbReference type="GeneID" id="56037597"/>
<dbReference type="InterPro" id="IPR036291">
    <property type="entry name" value="NAD(P)-bd_dom_sf"/>
</dbReference>
<dbReference type="InterPro" id="IPR055170">
    <property type="entry name" value="GFO_IDH_MocA-like_dom"/>
</dbReference>
<dbReference type="PANTHER" id="PTHR43818">
    <property type="entry name" value="BCDNA.GH03377"/>
    <property type="match status" value="1"/>
</dbReference>
<dbReference type="RefSeq" id="WP_179268445.1">
    <property type="nucleotide sequence ID" value="NZ_CP058579.1"/>
</dbReference>
<reference evidence="4 5" key="1">
    <citation type="submission" date="2020-06" db="EMBL/GenBank/DDBJ databases">
        <title>NJ-3-1, isolated from saline soil.</title>
        <authorList>
            <person name="Cui H.L."/>
            <person name="Shi X."/>
        </authorList>
    </citation>
    <scope>NUCLEOTIDE SEQUENCE [LARGE SCALE GENOMIC DNA]</scope>
    <source>
        <strain evidence="4 5">NJ-3-1</strain>
    </source>
</reference>
<dbReference type="AlphaFoldDB" id="A0A7D5QBK0"/>
<accession>A0A7D5QBK0</accession>
<dbReference type="Pfam" id="PF22725">
    <property type="entry name" value="GFO_IDH_MocA_C3"/>
    <property type="match status" value="1"/>
</dbReference>
<sequence>MVIQLGAIGIGGIGHLELDFLAGMADVQIVAGADVSRGACAVFEDEFDAPAYADHRAMLDAHAGELDGVLVATPHVFHYEQATACLEAGLHVLLEKPMTMDVRDAVALARTARNRDRVLQIGYQRRFHPVFQTMKNVVDSGRMGDLHTVVCYIGQDWITPQQGTWRVDPEVSGGGQLYDTGSHLLDALLWVSGGAPETVTASIEYAVPEIDVSAALTTRLAREGHVATASVAVTGDGVETDPREGYVVWGTRGCLVYTGDRLYVEHKGATRYTVEAGAATHYDETTFRKVRNFVDAVAGRADPQVPAAESVPVVALTEGAYLAAEEGRTVDVQRLIADAEREFEGDGR</sequence>
<dbReference type="EMBL" id="CP058579">
    <property type="protein sequence ID" value="QLG61860.1"/>
    <property type="molecule type" value="Genomic_DNA"/>
</dbReference>
<keyword evidence="1" id="KW-0560">Oxidoreductase</keyword>
<evidence type="ECO:0000259" key="2">
    <source>
        <dbReference type="Pfam" id="PF01408"/>
    </source>
</evidence>
<protein>
    <submittedName>
        <fullName evidence="4">Gfo/Idh/MocA family oxidoreductase</fullName>
    </submittedName>
</protein>
<dbReference type="InterPro" id="IPR050463">
    <property type="entry name" value="Gfo/Idh/MocA_oxidrdct_glycsds"/>
</dbReference>
<feature type="domain" description="GFO/IDH/MocA-like oxidoreductase" evidence="3">
    <location>
        <begin position="131"/>
        <end position="255"/>
    </location>
</feature>
<proteinExistence type="predicted"/>
<dbReference type="Gene3D" id="3.30.360.10">
    <property type="entry name" value="Dihydrodipicolinate Reductase, domain 2"/>
    <property type="match status" value="1"/>
</dbReference>
<dbReference type="GO" id="GO:0000166">
    <property type="term" value="F:nucleotide binding"/>
    <property type="evidence" value="ECO:0007669"/>
    <property type="project" value="InterPro"/>
</dbReference>
<evidence type="ECO:0000313" key="5">
    <source>
        <dbReference type="Proteomes" id="UP000509626"/>
    </source>
</evidence>
<dbReference type="PANTHER" id="PTHR43818:SF11">
    <property type="entry name" value="BCDNA.GH03377"/>
    <property type="match status" value="1"/>
</dbReference>
<dbReference type="GO" id="GO:0016491">
    <property type="term" value="F:oxidoreductase activity"/>
    <property type="evidence" value="ECO:0007669"/>
    <property type="project" value="UniProtKB-KW"/>
</dbReference>
<dbReference type="SUPFAM" id="SSF55347">
    <property type="entry name" value="Glyceraldehyde-3-phosphate dehydrogenase-like, C-terminal domain"/>
    <property type="match status" value="1"/>
</dbReference>
<gene>
    <name evidence="4" type="ORF">HUG12_09020</name>
</gene>
<dbReference type="Pfam" id="PF01408">
    <property type="entry name" value="GFO_IDH_MocA"/>
    <property type="match status" value="1"/>
</dbReference>
<evidence type="ECO:0000313" key="4">
    <source>
        <dbReference type="EMBL" id="QLG61860.1"/>
    </source>
</evidence>
<dbReference type="OrthoDB" id="25239at2157"/>
<dbReference type="Proteomes" id="UP000509626">
    <property type="component" value="Chromosome"/>
</dbReference>